<dbReference type="GeneID" id="24128941"/>
<reference evidence="1 2" key="1">
    <citation type="journal article" date="2013" name="PLoS Genet.">
        <title>Distinctive expansion of potential virulence genes in the genome of the oomycete fish pathogen Saprolegnia parasitica.</title>
        <authorList>
            <person name="Jiang R.H."/>
            <person name="de Bruijn I."/>
            <person name="Haas B.J."/>
            <person name="Belmonte R."/>
            <person name="Lobach L."/>
            <person name="Christie J."/>
            <person name="van den Ackerveken G."/>
            <person name="Bottin A."/>
            <person name="Bulone V."/>
            <person name="Diaz-Moreno S.M."/>
            <person name="Dumas B."/>
            <person name="Fan L."/>
            <person name="Gaulin E."/>
            <person name="Govers F."/>
            <person name="Grenville-Briggs L.J."/>
            <person name="Horner N.R."/>
            <person name="Levin J.Z."/>
            <person name="Mammella M."/>
            <person name="Meijer H.J."/>
            <person name="Morris P."/>
            <person name="Nusbaum C."/>
            <person name="Oome S."/>
            <person name="Phillips A.J."/>
            <person name="van Rooyen D."/>
            <person name="Rzeszutek E."/>
            <person name="Saraiva M."/>
            <person name="Secombes C.J."/>
            <person name="Seidl M.F."/>
            <person name="Snel B."/>
            <person name="Stassen J.H."/>
            <person name="Sykes S."/>
            <person name="Tripathy S."/>
            <person name="van den Berg H."/>
            <person name="Vega-Arreguin J.C."/>
            <person name="Wawra S."/>
            <person name="Young S.K."/>
            <person name="Zeng Q."/>
            <person name="Dieguez-Uribeondo J."/>
            <person name="Russ C."/>
            <person name="Tyler B.M."/>
            <person name="van West P."/>
        </authorList>
    </citation>
    <scope>NUCLEOTIDE SEQUENCE [LARGE SCALE GENOMIC DNA]</scope>
    <source>
        <strain evidence="1 2">CBS 223.65</strain>
    </source>
</reference>
<sequence length="368" mass="41257">MWATACALAVLRRQPEHYDRLEKACALALAHVDSHVFECAKHAMPPVPLSIAPAGEAIESCFRKSSHSLYAVPEVQDVWAPAHVLYIHTTKPPLYDLQYDDGGREKVLRVNGRHLRRSGVTRLETSKSMLEHVTTRWLTPVPVQDEVERPPDTSTVLWITADTKRATASSSHAKSRGPAAYAAPRTLTPLEADVIASILRHEKVLASFLAKVDACSALYTSARIFGEKIHAFDAFTQLAPAVVESTLACIEHVVALQEVLAGPGVQHYVPFMWHGQPFLSTVLHQFDRLQGRHDLVDWYGVDFYFECNPFLMTTTVGCRKRLWSRDDVVQNGSWPETAYSPELRCAIAIGEEHLLKHWQRSEAVHSWV</sequence>
<keyword evidence="2" id="KW-1185">Reference proteome</keyword>
<dbReference type="AlphaFoldDB" id="A0A067CNG5"/>
<dbReference type="RefSeq" id="XP_012200810.1">
    <property type="nucleotide sequence ID" value="XM_012345420.1"/>
</dbReference>
<dbReference type="OrthoDB" id="189929at2759"/>
<name>A0A067CNG5_SAPPC</name>
<accession>A0A067CNG5</accession>
<dbReference type="EMBL" id="KK583211">
    <property type="protein sequence ID" value="KDO28362.1"/>
    <property type="molecule type" value="Genomic_DNA"/>
</dbReference>
<evidence type="ECO:0000313" key="2">
    <source>
        <dbReference type="Proteomes" id="UP000030745"/>
    </source>
</evidence>
<proteinExistence type="predicted"/>
<evidence type="ECO:0000313" key="1">
    <source>
        <dbReference type="EMBL" id="KDO28362.1"/>
    </source>
</evidence>
<dbReference type="Proteomes" id="UP000030745">
    <property type="component" value="Unassembled WGS sequence"/>
</dbReference>
<dbReference type="KEGG" id="spar:SPRG_06601"/>
<organism evidence="1 2">
    <name type="scientific">Saprolegnia parasitica (strain CBS 223.65)</name>
    <dbReference type="NCBI Taxonomy" id="695850"/>
    <lineage>
        <taxon>Eukaryota</taxon>
        <taxon>Sar</taxon>
        <taxon>Stramenopiles</taxon>
        <taxon>Oomycota</taxon>
        <taxon>Saprolegniomycetes</taxon>
        <taxon>Saprolegniales</taxon>
        <taxon>Saprolegniaceae</taxon>
        <taxon>Saprolegnia</taxon>
    </lineage>
</organism>
<dbReference type="VEuPathDB" id="FungiDB:SPRG_06601"/>
<dbReference type="STRING" id="695850.A0A067CNG5"/>
<protein>
    <submittedName>
        <fullName evidence="1">Uncharacterized protein</fullName>
    </submittedName>
</protein>
<gene>
    <name evidence="1" type="ORF">SPRG_06601</name>
</gene>